<dbReference type="Proteomes" id="UP000886520">
    <property type="component" value="Chromosome 14"/>
</dbReference>
<dbReference type="EMBL" id="JABFUD020000014">
    <property type="protein sequence ID" value="KAI5070838.1"/>
    <property type="molecule type" value="Genomic_DNA"/>
</dbReference>
<evidence type="ECO:0000313" key="3">
    <source>
        <dbReference type="Proteomes" id="UP000886520"/>
    </source>
</evidence>
<proteinExistence type="predicted"/>
<reference evidence="2" key="1">
    <citation type="submission" date="2021-01" db="EMBL/GenBank/DDBJ databases">
        <title>Adiantum capillus-veneris genome.</title>
        <authorList>
            <person name="Fang Y."/>
            <person name="Liao Q."/>
        </authorList>
    </citation>
    <scope>NUCLEOTIDE SEQUENCE</scope>
    <source>
        <strain evidence="2">H3</strain>
        <tissue evidence="2">Leaf</tissue>
    </source>
</reference>
<feature type="compositionally biased region" description="Basic residues" evidence="1">
    <location>
        <begin position="67"/>
        <end position="86"/>
    </location>
</feature>
<name>A0A9D4ZCU8_ADICA</name>
<sequence>MAFALLRHSLPTTTTTATAVPILPRSLILPFALILITPTLCLHYQQLSTGVHGYAGIERCHSEAPPRKRQKAGGGHHKHHHRRRSHSAPVAGAPAGGHELRSSGPAIRSEIVGAGATDAEPTQQQLELAELAQPLQLVEVASAVPVEAANNIM</sequence>
<organism evidence="2 3">
    <name type="scientific">Adiantum capillus-veneris</name>
    <name type="common">Maidenhair fern</name>
    <dbReference type="NCBI Taxonomy" id="13818"/>
    <lineage>
        <taxon>Eukaryota</taxon>
        <taxon>Viridiplantae</taxon>
        <taxon>Streptophyta</taxon>
        <taxon>Embryophyta</taxon>
        <taxon>Tracheophyta</taxon>
        <taxon>Polypodiopsida</taxon>
        <taxon>Polypodiidae</taxon>
        <taxon>Polypodiales</taxon>
        <taxon>Pteridineae</taxon>
        <taxon>Pteridaceae</taxon>
        <taxon>Vittarioideae</taxon>
        <taxon>Adiantum</taxon>
    </lineage>
</organism>
<accession>A0A9D4ZCU8</accession>
<evidence type="ECO:0000256" key="1">
    <source>
        <dbReference type="SAM" id="MobiDB-lite"/>
    </source>
</evidence>
<protein>
    <submittedName>
        <fullName evidence="2">Uncharacterized protein</fullName>
    </submittedName>
</protein>
<evidence type="ECO:0000313" key="2">
    <source>
        <dbReference type="EMBL" id="KAI5070838.1"/>
    </source>
</evidence>
<comment type="caution">
    <text evidence="2">The sequence shown here is derived from an EMBL/GenBank/DDBJ whole genome shotgun (WGS) entry which is preliminary data.</text>
</comment>
<keyword evidence="3" id="KW-1185">Reference proteome</keyword>
<dbReference type="AlphaFoldDB" id="A0A9D4ZCU8"/>
<feature type="region of interest" description="Disordered" evidence="1">
    <location>
        <begin position="62"/>
        <end position="103"/>
    </location>
</feature>
<gene>
    <name evidence="2" type="ORF">GOP47_0015181</name>
</gene>